<comment type="subcellular location">
    <subcellularLocation>
        <location evidence="1">Membrane</location>
        <topology evidence="1">Multi-pass membrane protein</topology>
    </subcellularLocation>
</comment>
<accession>A0A444LI20</accession>
<feature type="transmembrane region" description="Helical" evidence="5">
    <location>
        <begin position="408"/>
        <end position="430"/>
    </location>
</feature>
<dbReference type="GO" id="GO:0022857">
    <property type="term" value="F:transmembrane transporter activity"/>
    <property type="evidence" value="ECO:0007669"/>
    <property type="project" value="InterPro"/>
</dbReference>
<keyword evidence="4 5" id="KW-0472">Membrane</keyword>
<dbReference type="RefSeq" id="WP_128442648.1">
    <property type="nucleotide sequence ID" value="NZ_SBIP01000002.1"/>
</dbReference>
<dbReference type="InterPro" id="IPR036259">
    <property type="entry name" value="MFS_trans_sf"/>
</dbReference>
<dbReference type="EMBL" id="SBIP01000002">
    <property type="protein sequence ID" value="RWX78671.1"/>
    <property type="molecule type" value="Genomic_DNA"/>
</dbReference>
<reference evidence="7 8" key="1">
    <citation type="submission" date="2019-01" db="EMBL/GenBank/DDBJ databases">
        <title>The draft genome of Rhizobium sp. 24NR.</title>
        <authorList>
            <person name="Liu L."/>
            <person name="Liang L."/>
            <person name="Shi S."/>
            <person name="Xu L."/>
            <person name="Wang X."/>
            <person name="Li L."/>
            <person name="Zhang X."/>
        </authorList>
    </citation>
    <scope>NUCLEOTIDE SEQUENCE [LARGE SCALE GENOMIC DNA]</scope>
    <source>
        <strain evidence="7 8">24NR</strain>
    </source>
</reference>
<feature type="transmembrane region" description="Helical" evidence="5">
    <location>
        <begin position="110"/>
        <end position="128"/>
    </location>
</feature>
<feature type="domain" description="Major facilitator superfamily (MFS) profile" evidence="6">
    <location>
        <begin position="13"/>
        <end position="495"/>
    </location>
</feature>
<feature type="transmembrane region" description="Helical" evidence="5">
    <location>
        <begin position="49"/>
        <end position="69"/>
    </location>
</feature>
<evidence type="ECO:0000256" key="4">
    <source>
        <dbReference type="ARBA" id="ARBA00023136"/>
    </source>
</evidence>
<dbReference type="PROSITE" id="PS00216">
    <property type="entry name" value="SUGAR_TRANSPORT_1"/>
    <property type="match status" value="1"/>
</dbReference>
<dbReference type="CDD" id="cd17321">
    <property type="entry name" value="MFS_MMR_MDR_like"/>
    <property type="match status" value="1"/>
</dbReference>
<dbReference type="PROSITE" id="PS50850">
    <property type="entry name" value="MFS"/>
    <property type="match status" value="1"/>
</dbReference>
<keyword evidence="8" id="KW-1185">Reference proteome</keyword>
<evidence type="ECO:0000313" key="7">
    <source>
        <dbReference type="EMBL" id="RWX78671.1"/>
    </source>
</evidence>
<feature type="transmembrane region" description="Helical" evidence="5">
    <location>
        <begin position="361"/>
        <end position="387"/>
    </location>
</feature>
<organism evidence="7 8">
    <name type="scientific">Neorhizobium lilium</name>
    <dbReference type="NCBI Taxonomy" id="2503024"/>
    <lineage>
        <taxon>Bacteria</taxon>
        <taxon>Pseudomonadati</taxon>
        <taxon>Pseudomonadota</taxon>
        <taxon>Alphaproteobacteria</taxon>
        <taxon>Hyphomicrobiales</taxon>
        <taxon>Rhizobiaceae</taxon>
        <taxon>Rhizobium/Agrobacterium group</taxon>
        <taxon>Neorhizobium</taxon>
    </lineage>
</organism>
<gene>
    <name evidence="7" type="ORF">EPK99_08740</name>
</gene>
<evidence type="ECO:0000313" key="8">
    <source>
        <dbReference type="Proteomes" id="UP000287687"/>
    </source>
</evidence>
<dbReference type="GO" id="GO:0016020">
    <property type="term" value="C:membrane"/>
    <property type="evidence" value="ECO:0007669"/>
    <property type="project" value="UniProtKB-SubCell"/>
</dbReference>
<evidence type="ECO:0000256" key="2">
    <source>
        <dbReference type="ARBA" id="ARBA00022692"/>
    </source>
</evidence>
<feature type="transmembrane region" description="Helical" evidence="5">
    <location>
        <begin position="269"/>
        <end position="291"/>
    </location>
</feature>
<dbReference type="AlphaFoldDB" id="A0A444LI20"/>
<keyword evidence="3 5" id="KW-1133">Transmembrane helix</keyword>
<evidence type="ECO:0000256" key="1">
    <source>
        <dbReference type="ARBA" id="ARBA00004141"/>
    </source>
</evidence>
<feature type="transmembrane region" description="Helical" evidence="5">
    <location>
        <begin position="81"/>
        <end position="104"/>
    </location>
</feature>
<evidence type="ECO:0000259" key="6">
    <source>
        <dbReference type="PROSITE" id="PS50850"/>
    </source>
</evidence>
<feature type="transmembrane region" description="Helical" evidence="5">
    <location>
        <begin position="303"/>
        <end position="325"/>
    </location>
</feature>
<feature type="transmembrane region" description="Helical" evidence="5">
    <location>
        <begin position="140"/>
        <end position="163"/>
    </location>
</feature>
<dbReference type="SUPFAM" id="SSF103473">
    <property type="entry name" value="MFS general substrate transporter"/>
    <property type="match status" value="1"/>
</dbReference>
<dbReference type="Gene3D" id="1.20.1250.20">
    <property type="entry name" value="MFS general substrate transporter like domains"/>
    <property type="match status" value="1"/>
</dbReference>
<dbReference type="Proteomes" id="UP000287687">
    <property type="component" value="Unassembled WGS sequence"/>
</dbReference>
<dbReference type="OrthoDB" id="9791756at2"/>
<name>A0A444LI20_9HYPH</name>
<feature type="transmembrane region" description="Helical" evidence="5">
    <location>
        <begin position="169"/>
        <end position="190"/>
    </location>
</feature>
<feature type="transmembrane region" description="Helical" evidence="5">
    <location>
        <begin position="232"/>
        <end position="249"/>
    </location>
</feature>
<feature type="transmembrane region" description="Helical" evidence="5">
    <location>
        <begin position="202"/>
        <end position="220"/>
    </location>
</feature>
<protein>
    <submittedName>
        <fullName evidence="7">MFS transporter</fullName>
    </submittedName>
</protein>
<dbReference type="InterPro" id="IPR020846">
    <property type="entry name" value="MFS_dom"/>
</dbReference>
<feature type="transmembrane region" description="Helical" evidence="5">
    <location>
        <begin position="12"/>
        <end position="37"/>
    </location>
</feature>
<proteinExistence type="predicted"/>
<dbReference type="InterPro" id="IPR005829">
    <property type="entry name" value="Sugar_transporter_CS"/>
</dbReference>
<feature type="transmembrane region" description="Helical" evidence="5">
    <location>
        <begin position="332"/>
        <end position="349"/>
    </location>
</feature>
<keyword evidence="2 5" id="KW-0812">Transmembrane</keyword>
<evidence type="ECO:0000256" key="5">
    <source>
        <dbReference type="SAM" id="Phobius"/>
    </source>
</evidence>
<comment type="caution">
    <text evidence="7">The sequence shown here is derived from an EMBL/GenBank/DDBJ whole genome shotgun (WGS) entry which is preliminary data.</text>
</comment>
<sequence>MTKPLPVATRERIFVLIAVCCTAIAMPLTFTGTAVALPSISRMLGGSPIALNWVTNAFMLTFGSLLMAAGALADCYGRKRIFLIGLALFGLFSAGLAFSANIVWFDMLRALQGVGAAAAFSGGMASLAQKFDGEARLRAFSVVGASFGIGLAFGPIASGMMISQFGWPSIFVLVIGLAVLAFTLGAIFLGESRDPDATGLDWKGAVSFTLALTALTFGVLQAPDSGWSDPLVIVMLAAAGLLFLTFVLIERSVPRPMLDLSLFRYPRFVGVQLLAAAPAYAFVVLLILLPLRFIGIEGMNEVAGGRMMIALSGPLLILPIAAGLLTRWFSPAIICGVGLAISAAGLFWLSRLPVGSNSSALIAPLLTIGVGISLPWGLMDGLAVSVVPKERAGMATGIFSTTRVAGEGVALAIVTAVLSGLTGANLGVAAGDHAGAIAQRLATGDLADAASLVPSLAPADLLAAYSAGFSTLLWLLTAITAFTALVVFGFLGRGGDIEKDLAEDKDRSVATSVAAREERIRSSVI</sequence>
<dbReference type="InterPro" id="IPR011701">
    <property type="entry name" value="MFS"/>
</dbReference>
<feature type="transmembrane region" description="Helical" evidence="5">
    <location>
        <begin position="472"/>
        <end position="491"/>
    </location>
</feature>
<dbReference type="Pfam" id="PF07690">
    <property type="entry name" value="MFS_1"/>
    <property type="match status" value="1"/>
</dbReference>
<dbReference type="PANTHER" id="PTHR42718">
    <property type="entry name" value="MAJOR FACILITATOR SUPERFAMILY MULTIDRUG TRANSPORTER MFSC"/>
    <property type="match status" value="1"/>
</dbReference>
<evidence type="ECO:0000256" key="3">
    <source>
        <dbReference type="ARBA" id="ARBA00022989"/>
    </source>
</evidence>
<dbReference type="PANTHER" id="PTHR42718:SF49">
    <property type="entry name" value="EXPORT PROTEIN"/>
    <property type="match status" value="1"/>
</dbReference>